<dbReference type="Proteomes" id="UP000310200">
    <property type="component" value="Unassembled WGS sequence"/>
</dbReference>
<proteinExistence type="predicted"/>
<evidence type="ECO:0000313" key="1">
    <source>
        <dbReference type="EMBL" id="TGZ48288.1"/>
    </source>
</evidence>
<sequence length="124" mass="14006">MRDDWLLATEYGHERNVESSLLDVIQRKRGPRLIVVVSSGSGYVALRQIPSVFPCTNFHPPIEEESLLNGICGTTAWFHALTRSYRIADPLTSNSNGRDKAPPRHTEKFRMVQQSTVTIPKNTK</sequence>
<reference evidence="1 2" key="1">
    <citation type="journal article" date="2019" name="Philos. Trans. R. Soc. Lond., B, Biol. Sci.">
        <title>Ant behaviour and brain gene expression of defending hosts depend on the ecological success of the intruding social parasite.</title>
        <authorList>
            <person name="Kaur R."/>
            <person name="Stoldt M."/>
            <person name="Jongepier E."/>
            <person name="Feldmeyer B."/>
            <person name="Menzel F."/>
            <person name="Bornberg-Bauer E."/>
            <person name="Foitzik S."/>
        </authorList>
    </citation>
    <scope>NUCLEOTIDE SEQUENCE [LARGE SCALE GENOMIC DNA]</scope>
    <source>
        <tissue evidence="1">Whole body</tissue>
    </source>
</reference>
<comment type="caution">
    <text evidence="1">The sequence shown here is derived from an EMBL/GenBank/DDBJ whole genome shotgun (WGS) entry which is preliminary data.</text>
</comment>
<name>A0A4S2KKP5_9HYME</name>
<accession>A0A4S2KKP5</accession>
<organism evidence="1 2">
    <name type="scientific">Temnothorax longispinosus</name>
    <dbReference type="NCBI Taxonomy" id="300112"/>
    <lineage>
        <taxon>Eukaryota</taxon>
        <taxon>Metazoa</taxon>
        <taxon>Ecdysozoa</taxon>
        <taxon>Arthropoda</taxon>
        <taxon>Hexapoda</taxon>
        <taxon>Insecta</taxon>
        <taxon>Pterygota</taxon>
        <taxon>Neoptera</taxon>
        <taxon>Endopterygota</taxon>
        <taxon>Hymenoptera</taxon>
        <taxon>Apocrita</taxon>
        <taxon>Aculeata</taxon>
        <taxon>Formicoidea</taxon>
        <taxon>Formicidae</taxon>
        <taxon>Myrmicinae</taxon>
        <taxon>Temnothorax</taxon>
    </lineage>
</organism>
<gene>
    <name evidence="1" type="ORF">DBV15_08229</name>
</gene>
<protein>
    <submittedName>
        <fullName evidence="1">Uncharacterized protein</fullName>
    </submittedName>
</protein>
<dbReference type="AlphaFoldDB" id="A0A4S2KKP5"/>
<dbReference type="EMBL" id="QBLH01002504">
    <property type="protein sequence ID" value="TGZ48288.1"/>
    <property type="molecule type" value="Genomic_DNA"/>
</dbReference>
<evidence type="ECO:0000313" key="2">
    <source>
        <dbReference type="Proteomes" id="UP000310200"/>
    </source>
</evidence>
<keyword evidence="2" id="KW-1185">Reference proteome</keyword>